<evidence type="ECO:0000256" key="8">
    <source>
        <dbReference type="ARBA" id="ARBA00023034"/>
    </source>
</evidence>
<dbReference type="InterPro" id="IPR004240">
    <property type="entry name" value="EMP70"/>
</dbReference>
<dbReference type="SUPFAM" id="SSF50630">
    <property type="entry name" value="Acid proteases"/>
    <property type="match status" value="1"/>
</dbReference>
<evidence type="ECO:0000256" key="4">
    <source>
        <dbReference type="ARBA" id="ARBA00022692"/>
    </source>
</evidence>
<keyword evidence="11" id="KW-0175">Coiled coil</keyword>
<gene>
    <name evidence="12" type="ORF">LSALG_LOCUS19942</name>
</gene>
<dbReference type="GO" id="GO:0072657">
    <property type="term" value="P:protein localization to membrane"/>
    <property type="evidence" value="ECO:0007669"/>
    <property type="project" value="TreeGrafter"/>
</dbReference>
<evidence type="ECO:0000256" key="3">
    <source>
        <dbReference type="ARBA" id="ARBA00005227"/>
    </source>
</evidence>
<organism evidence="12 13">
    <name type="scientific">Lactuca saligna</name>
    <name type="common">Willowleaf lettuce</name>
    <dbReference type="NCBI Taxonomy" id="75948"/>
    <lineage>
        <taxon>Eukaryota</taxon>
        <taxon>Viridiplantae</taxon>
        <taxon>Streptophyta</taxon>
        <taxon>Embryophyta</taxon>
        <taxon>Tracheophyta</taxon>
        <taxon>Spermatophyta</taxon>
        <taxon>Magnoliopsida</taxon>
        <taxon>eudicotyledons</taxon>
        <taxon>Gunneridae</taxon>
        <taxon>Pentapetalae</taxon>
        <taxon>asterids</taxon>
        <taxon>campanulids</taxon>
        <taxon>Asterales</taxon>
        <taxon>Asteraceae</taxon>
        <taxon>Cichorioideae</taxon>
        <taxon>Cichorieae</taxon>
        <taxon>Lactucinae</taxon>
        <taxon>Lactuca</taxon>
    </lineage>
</organism>
<keyword evidence="7 10" id="KW-1133">Transmembrane helix</keyword>
<dbReference type="EMBL" id="OX465080">
    <property type="protein sequence ID" value="CAI9280181.1"/>
    <property type="molecule type" value="Genomic_DNA"/>
</dbReference>
<evidence type="ECO:0000256" key="9">
    <source>
        <dbReference type="ARBA" id="ARBA00023136"/>
    </source>
</evidence>
<protein>
    <recommendedName>
        <fullName evidence="10">Transmembrane 9 superfamily member</fullName>
    </recommendedName>
</protein>
<dbReference type="Pfam" id="PF02990">
    <property type="entry name" value="EMP70"/>
    <property type="match status" value="1"/>
</dbReference>
<dbReference type="AlphaFoldDB" id="A0AA36E266"/>
<dbReference type="PANTHER" id="PTHR10766:SF41">
    <property type="entry name" value="TRANSMEMBRANE 9 SUPERFAMILY MEMBER 3"/>
    <property type="match status" value="1"/>
</dbReference>
<evidence type="ECO:0000256" key="6">
    <source>
        <dbReference type="ARBA" id="ARBA00022753"/>
    </source>
</evidence>
<evidence type="ECO:0000313" key="13">
    <source>
        <dbReference type="Proteomes" id="UP001177003"/>
    </source>
</evidence>
<keyword evidence="4 10" id="KW-0812">Transmembrane</keyword>
<keyword evidence="8" id="KW-0333">Golgi apparatus</keyword>
<dbReference type="InterPro" id="IPR021109">
    <property type="entry name" value="Peptidase_aspartic_dom_sf"/>
</dbReference>
<comment type="caution">
    <text evidence="10">Lacks conserved residue(s) required for the propagation of feature annotation.</text>
</comment>
<reference evidence="12" key="1">
    <citation type="submission" date="2023-04" db="EMBL/GenBank/DDBJ databases">
        <authorList>
            <person name="Vijverberg K."/>
            <person name="Xiong W."/>
            <person name="Schranz E."/>
        </authorList>
    </citation>
    <scope>NUCLEOTIDE SEQUENCE</scope>
</reference>
<comment type="subcellular location">
    <subcellularLocation>
        <location evidence="1">Endosome membrane</location>
        <topology evidence="1">Multi-pass membrane protein</topology>
    </subcellularLocation>
    <subcellularLocation>
        <location evidence="2">Golgi apparatus membrane</location>
        <topology evidence="2">Multi-pass membrane protein</topology>
    </subcellularLocation>
</comment>
<name>A0AA36E266_LACSI</name>
<keyword evidence="13" id="KW-1185">Reference proteome</keyword>
<dbReference type="PANTHER" id="PTHR10766">
    <property type="entry name" value="TRANSMEMBRANE 9 SUPERFAMILY PROTEIN"/>
    <property type="match status" value="1"/>
</dbReference>
<comment type="similarity">
    <text evidence="3 10">Belongs to the nonaspanin (TM9SF) (TC 9.A.2) family.</text>
</comment>
<evidence type="ECO:0000256" key="2">
    <source>
        <dbReference type="ARBA" id="ARBA00004653"/>
    </source>
</evidence>
<evidence type="ECO:0000256" key="1">
    <source>
        <dbReference type="ARBA" id="ARBA00004337"/>
    </source>
</evidence>
<dbReference type="Gene3D" id="2.40.70.10">
    <property type="entry name" value="Acid Proteases"/>
    <property type="match status" value="1"/>
</dbReference>
<proteinExistence type="inferred from homology"/>
<feature type="transmembrane region" description="Helical" evidence="10">
    <location>
        <begin position="205"/>
        <end position="229"/>
    </location>
</feature>
<sequence length="519" mass="59147">MQEWDMNHEEGVFFMMNEIQEMVFLNKDKYIPPKIEPNTDKDRVCTSQTGDLTKPDRAIDGIFGFGQQGLSVIVQLSSQGIAPDDFSDCLVGNGGGGGILVLGQIIEPTMVYTPLIQSKSQDYLLQQNSMVQDLLILACSHAVSIYTLVPGECIIGNNNTCTIEFSDEVFLMIANLKSSSKRMWRRLQFVSLNSMKQMLSTLRKLLTITIGLSFSWMIFHYGDLLIIHVNLTQENPKPLEVGKTLDMTYSVKWTETNITFARRFEVYLDYHFFEHRIHWFSIFNSFMMVIFLTGLVSTILIRSLRNDYAKYAREDDDLESLERDASKESGWKLVHGDVFRPPCNLVLLSVVVGTGAQLALLILLVILFERSNCDNIDSLLCSQTSFYFGYTAMFCLGLGILCVAVGYLGSNLFVRRIYQNIKYIKMVQEKENVQLKRINTGYEKTKLQLEDHEKKLRAHEVINERENKKFDTEKKMVLRSTVGNFGVEEEKALIGGGPVLPPTTIPSFCSPEHRFHRGF</sequence>
<keyword evidence="5" id="KW-0732">Signal</keyword>
<feature type="transmembrane region" description="Helical" evidence="10">
    <location>
        <begin position="345"/>
        <end position="368"/>
    </location>
</feature>
<dbReference type="GO" id="GO:0010008">
    <property type="term" value="C:endosome membrane"/>
    <property type="evidence" value="ECO:0007669"/>
    <property type="project" value="UniProtKB-SubCell"/>
</dbReference>
<accession>A0AA36E266</accession>
<keyword evidence="9 10" id="KW-0472">Membrane</keyword>
<keyword evidence="6" id="KW-0967">Endosome</keyword>
<feature type="transmembrane region" description="Helical" evidence="10">
    <location>
        <begin position="388"/>
        <end position="414"/>
    </location>
</feature>
<dbReference type="Proteomes" id="UP001177003">
    <property type="component" value="Chromosome 4"/>
</dbReference>
<feature type="transmembrane region" description="Helical" evidence="10">
    <location>
        <begin position="277"/>
        <end position="301"/>
    </location>
</feature>
<evidence type="ECO:0000256" key="7">
    <source>
        <dbReference type="ARBA" id="ARBA00022989"/>
    </source>
</evidence>
<evidence type="ECO:0000313" key="12">
    <source>
        <dbReference type="EMBL" id="CAI9280181.1"/>
    </source>
</evidence>
<evidence type="ECO:0000256" key="11">
    <source>
        <dbReference type="SAM" id="Coils"/>
    </source>
</evidence>
<evidence type="ECO:0000256" key="5">
    <source>
        <dbReference type="ARBA" id="ARBA00022729"/>
    </source>
</evidence>
<evidence type="ECO:0000256" key="10">
    <source>
        <dbReference type="RuleBase" id="RU363079"/>
    </source>
</evidence>
<feature type="coiled-coil region" evidence="11">
    <location>
        <begin position="435"/>
        <end position="469"/>
    </location>
</feature>
<dbReference type="GO" id="GO:0000139">
    <property type="term" value="C:Golgi membrane"/>
    <property type="evidence" value="ECO:0007669"/>
    <property type="project" value="UniProtKB-SubCell"/>
</dbReference>